<evidence type="ECO:0000313" key="9">
    <source>
        <dbReference type="EMBL" id="WWD21319.1"/>
    </source>
</evidence>
<gene>
    <name evidence="9" type="ORF">CI109_105803</name>
</gene>
<dbReference type="InterPro" id="IPR021133">
    <property type="entry name" value="HEAT_type_2"/>
</dbReference>
<organism evidence="9 10">
    <name type="scientific">Kwoniella shandongensis</name>
    <dbReference type="NCBI Taxonomy" id="1734106"/>
    <lineage>
        <taxon>Eukaryota</taxon>
        <taxon>Fungi</taxon>
        <taxon>Dikarya</taxon>
        <taxon>Basidiomycota</taxon>
        <taxon>Agaricomycotina</taxon>
        <taxon>Tremellomycetes</taxon>
        <taxon>Tremellales</taxon>
        <taxon>Cryptococcaceae</taxon>
        <taxon>Kwoniella</taxon>
    </lineage>
</organism>
<reference evidence="9" key="2">
    <citation type="submission" date="2024-01" db="EMBL/GenBank/DDBJ databases">
        <title>Comparative genomics of Cryptococcus and Kwoniella reveals pathogenesis evolution and contrasting modes of karyotype evolution via chromosome fusion or intercentromeric recombination.</title>
        <authorList>
            <person name="Coelho M.A."/>
            <person name="David-Palma M."/>
            <person name="Shea T."/>
            <person name="Bowers K."/>
            <person name="McGinley-Smith S."/>
            <person name="Mohammad A.W."/>
            <person name="Gnirke A."/>
            <person name="Yurkov A.M."/>
            <person name="Nowrousian M."/>
            <person name="Sun S."/>
            <person name="Cuomo C.A."/>
            <person name="Heitman J."/>
        </authorList>
    </citation>
    <scope>NUCLEOTIDE SEQUENCE</scope>
    <source>
        <strain evidence="9">CBS 12478</strain>
    </source>
</reference>
<keyword evidence="5" id="KW-0677">Repeat</keyword>
<dbReference type="Pfam" id="PF03810">
    <property type="entry name" value="IBN_N"/>
    <property type="match status" value="1"/>
</dbReference>
<dbReference type="Pfam" id="PF25574">
    <property type="entry name" value="TPR_IMB1"/>
    <property type="match status" value="1"/>
</dbReference>
<dbReference type="Pfam" id="PF25780">
    <property type="entry name" value="TPR_IPO5"/>
    <property type="match status" value="1"/>
</dbReference>
<dbReference type="InterPro" id="IPR058584">
    <property type="entry name" value="IMB1_TNPO1-like_TPR"/>
</dbReference>
<reference evidence="9" key="1">
    <citation type="submission" date="2017-08" db="EMBL/GenBank/DDBJ databases">
        <authorList>
            <person name="Cuomo C."/>
            <person name="Billmyre B."/>
            <person name="Heitman J."/>
        </authorList>
    </citation>
    <scope>NUCLEOTIDE SEQUENCE</scope>
    <source>
        <strain evidence="9">CBS 12478</strain>
    </source>
</reference>
<evidence type="ECO:0000256" key="4">
    <source>
        <dbReference type="ARBA" id="ARBA00022490"/>
    </source>
</evidence>
<sequence length="1087" mass="118604">MDANYVSTLRQLLEGTIAPDTNIIKQATTQLNTQFYKNPTCIPALYEIAATTENQAIRQLAAVELRKRISYNDGRMWKKNPPQLREQLKESVLQRLTQEQSAIVRHALARAVAAIADIELTVQPPQWPALMPGLYQAAASPEKTHRETAIYVLYAVLDTVAESFESHLQTLFKVFSVSLVDPESAEVRVTTLRALAKVAEYVEPGDKHDVKAFQDLIVPMLKVLEQAIKDDDDEGVKYGYDAFETLLIIEAPLVSKHIPELVQMFLGVASNKEVDDEMRCGALNVLSWVIRYKKSKVQALGLAKPIIEGLLPIGTEDDPEDVDEDSPSRLAFRTLDNLSQSLPPQQVFPVLTQQLQVYMSSGDPRMRKSALMAFGVSVEGCSEYIRPHVDQLWPVIEGGLQDPEVIVRKAACIALGCLCEWLAEECATRHGVIVPILFNLIVDPSTQKNACTCLDSYLEILGDDIVNYLTLLMERLLVLLETGTIAVKITVTGAIGSAAHAAKEKFIPYFDQTIKRLVPFLELQENDEQSDLRGVATDTIGTLADAVGAEVFRPYFQGLMKASFEALTMDNSRLRESSFIFFGVMAQVFEGEFAQYLPQCVPALIASCQQSEASDDFLDDGEGGSSNPAAMAEAFSTAAGSSKASGEDINGDDDEEDETDLAALEQMFSKVNSAVAIEKEVAADTIGELFAATKSAFMPYVEETVKVLIELLDHYYEGIRKSAVGALFAFIKTMYELSEPAEWQPGAHVKTPLHEHVKAIVDMVLPPIFEAWKTEDDKSVVTLMCSELADTMNTCGPAVIEGHLDEIATFAIEILEKKSLCQQDPDEDDEGAGVDVDSSEYEAALVSNAADVFGAMASVLGPDFAQAFGQVLPLIAKYSEPKRANSERSMAIGSLGEVIVGLKGGVTSFTQPLLTIISRGLVDEEAEVRSNAAFAAGVLVENSEADLSGQYIALLTALQPFFSPPEHSAPPVYNARDNAAGALARMISKNPAGLPLDQVIAVLVSVLPLRFDALENKAVFAALFILFRTQPQLLMPHIDHLLQAFAYVLLDLSHAEDTTDEVKAELSALVEHLKSQVPDKVAAAGFA</sequence>
<dbReference type="Gene3D" id="1.25.10.10">
    <property type="entry name" value="Leucine-rich Repeat Variant"/>
    <property type="match status" value="2"/>
</dbReference>
<keyword evidence="3" id="KW-0813">Transport</keyword>
<dbReference type="RefSeq" id="XP_031861538.1">
    <property type="nucleotide sequence ID" value="XM_032004307.1"/>
</dbReference>
<dbReference type="InterPro" id="IPR001494">
    <property type="entry name" value="Importin-beta_N"/>
</dbReference>
<keyword evidence="4" id="KW-0963">Cytoplasm</keyword>
<dbReference type="OrthoDB" id="7862313at2759"/>
<dbReference type="GO" id="GO:0005737">
    <property type="term" value="C:cytoplasm"/>
    <property type="evidence" value="ECO:0007669"/>
    <property type="project" value="UniProtKB-SubCell"/>
</dbReference>
<evidence type="ECO:0000313" key="10">
    <source>
        <dbReference type="Proteomes" id="UP000322225"/>
    </source>
</evidence>
<protein>
    <submittedName>
        <fullName evidence="9">Uncharacterized protein</fullName>
    </submittedName>
</protein>
<dbReference type="GO" id="GO:0031267">
    <property type="term" value="F:small GTPase binding"/>
    <property type="evidence" value="ECO:0007669"/>
    <property type="project" value="InterPro"/>
</dbReference>
<dbReference type="InterPro" id="IPR016024">
    <property type="entry name" value="ARM-type_fold"/>
</dbReference>
<keyword evidence="6" id="KW-0653">Protein transport</keyword>
<dbReference type="AlphaFoldDB" id="A0A5M6C1X3"/>
<accession>A0A5M6C1X3</accession>
<comment type="subcellular location">
    <subcellularLocation>
        <location evidence="2">Cytoplasm</location>
    </subcellularLocation>
    <subcellularLocation>
        <location evidence="1">Nucleus</location>
    </subcellularLocation>
</comment>
<dbReference type="KEGG" id="ksn:43588440"/>
<dbReference type="EMBL" id="CP144060">
    <property type="protein sequence ID" value="WWD21319.1"/>
    <property type="molecule type" value="Genomic_DNA"/>
</dbReference>
<evidence type="ECO:0000256" key="6">
    <source>
        <dbReference type="ARBA" id="ARBA00022927"/>
    </source>
</evidence>
<dbReference type="InterPro" id="IPR011989">
    <property type="entry name" value="ARM-like"/>
</dbReference>
<dbReference type="Proteomes" id="UP000322225">
    <property type="component" value="Chromosome 10"/>
</dbReference>
<dbReference type="Pfam" id="PF13513">
    <property type="entry name" value="HEAT_EZ"/>
    <property type="match status" value="1"/>
</dbReference>
<dbReference type="PANTHER" id="PTHR10527">
    <property type="entry name" value="IMPORTIN BETA"/>
    <property type="match status" value="1"/>
</dbReference>
<feature type="compositionally biased region" description="Acidic residues" evidence="8">
    <location>
        <begin position="649"/>
        <end position="658"/>
    </location>
</feature>
<dbReference type="InterPro" id="IPR057672">
    <property type="entry name" value="TPR_IPO4/5"/>
</dbReference>
<proteinExistence type="predicted"/>
<evidence type="ECO:0000256" key="8">
    <source>
        <dbReference type="SAM" id="MobiDB-lite"/>
    </source>
</evidence>
<keyword evidence="7" id="KW-0539">Nucleus</keyword>
<dbReference type="SMART" id="SM00913">
    <property type="entry name" value="IBN_N"/>
    <property type="match status" value="1"/>
</dbReference>
<dbReference type="GO" id="GO:0006606">
    <property type="term" value="P:protein import into nucleus"/>
    <property type="evidence" value="ECO:0007669"/>
    <property type="project" value="InterPro"/>
</dbReference>
<evidence type="ECO:0000256" key="3">
    <source>
        <dbReference type="ARBA" id="ARBA00022448"/>
    </source>
</evidence>
<evidence type="ECO:0000256" key="7">
    <source>
        <dbReference type="ARBA" id="ARBA00023242"/>
    </source>
</evidence>
<name>A0A5M6C1X3_9TREE</name>
<feature type="region of interest" description="Disordered" evidence="8">
    <location>
        <begin position="638"/>
        <end position="658"/>
    </location>
</feature>
<evidence type="ECO:0000256" key="5">
    <source>
        <dbReference type="ARBA" id="ARBA00022737"/>
    </source>
</evidence>
<dbReference type="InterPro" id="IPR034085">
    <property type="entry name" value="TOG"/>
</dbReference>
<evidence type="ECO:0000256" key="1">
    <source>
        <dbReference type="ARBA" id="ARBA00004123"/>
    </source>
</evidence>
<dbReference type="PROSITE" id="PS50077">
    <property type="entry name" value="HEAT_REPEAT"/>
    <property type="match status" value="1"/>
</dbReference>
<dbReference type="PROSITE" id="PS50166">
    <property type="entry name" value="IMPORTIN_B_NT"/>
    <property type="match status" value="1"/>
</dbReference>
<dbReference type="GeneID" id="43588440"/>
<evidence type="ECO:0000256" key="2">
    <source>
        <dbReference type="ARBA" id="ARBA00004496"/>
    </source>
</evidence>
<dbReference type="InterPro" id="IPR040122">
    <property type="entry name" value="Importin_beta"/>
</dbReference>
<dbReference type="SUPFAM" id="SSF48371">
    <property type="entry name" value="ARM repeat"/>
    <property type="match status" value="2"/>
</dbReference>
<keyword evidence="10" id="KW-1185">Reference proteome</keyword>
<dbReference type="SMART" id="SM01349">
    <property type="entry name" value="TOG"/>
    <property type="match status" value="1"/>
</dbReference>